<comment type="caution">
    <text evidence="14">The sequence shown here is derived from an EMBL/GenBank/DDBJ whole genome shotgun (WGS) entry which is preliminary data.</text>
</comment>
<dbReference type="InterPro" id="IPR017441">
    <property type="entry name" value="Protein_kinase_ATP_BS"/>
</dbReference>
<dbReference type="InterPro" id="IPR001245">
    <property type="entry name" value="Ser-Thr/Tyr_kinase_cat_dom"/>
</dbReference>
<evidence type="ECO:0000256" key="2">
    <source>
        <dbReference type="ARBA" id="ARBA00022679"/>
    </source>
</evidence>
<evidence type="ECO:0000256" key="12">
    <source>
        <dbReference type="RuleBase" id="RU000304"/>
    </source>
</evidence>
<dbReference type="Gene3D" id="1.10.510.10">
    <property type="entry name" value="Transferase(Phosphotransferase) domain 1"/>
    <property type="match status" value="1"/>
</dbReference>
<dbReference type="SUPFAM" id="SSF56112">
    <property type="entry name" value="Protein kinase-like (PK-like)"/>
    <property type="match status" value="1"/>
</dbReference>
<dbReference type="PANTHER" id="PTHR48013:SF9">
    <property type="entry name" value="DUAL SPECIFICITY MITOGEN-ACTIVATED PROTEIN KINASE KINASE 5"/>
    <property type="match status" value="1"/>
</dbReference>
<evidence type="ECO:0000256" key="9">
    <source>
        <dbReference type="ARBA" id="ARBA00049299"/>
    </source>
</evidence>
<evidence type="ECO:0000256" key="4">
    <source>
        <dbReference type="ARBA" id="ARBA00022777"/>
    </source>
</evidence>
<feature type="binding site" evidence="11">
    <location>
        <position position="77"/>
    </location>
    <ligand>
        <name>ATP</name>
        <dbReference type="ChEBI" id="CHEBI:30616"/>
    </ligand>
</feature>
<evidence type="ECO:0000256" key="1">
    <source>
        <dbReference type="ARBA" id="ARBA00022527"/>
    </source>
</evidence>
<keyword evidence="2" id="KW-0808">Transferase</keyword>
<keyword evidence="5 11" id="KW-0067">ATP-binding</keyword>
<reference evidence="14" key="1">
    <citation type="journal article" date="2023" name="Plant Biotechnol. J.">
        <title>Chromosome-level wild Hevea brasiliensis genome provides new tools for genomic-assisted breeding and valuable loci to elevate rubber yield.</title>
        <authorList>
            <person name="Cheng H."/>
            <person name="Song X."/>
            <person name="Hu Y."/>
            <person name="Wu T."/>
            <person name="Yang Q."/>
            <person name="An Z."/>
            <person name="Feng S."/>
            <person name="Deng Z."/>
            <person name="Wu W."/>
            <person name="Zeng X."/>
            <person name="Tu M."/>
            <person name="Wang X."/>
            <person name="Huang H."/>
        </authorList>
    </citation>
    <scope>NUCLEOTIDE SEQUENCE</scope>
    <source>
        <strain evidence="14">MT/VB/25A 57/8</strain>
    </source>
</reference>
<dbReference type="EC" id="2.7.12.2" evidence="7"/>
<evidence type="ECO:0000256" key="11">
    <source>
        <dbReference type="PROSITE-ProRule" id="PRU10141"/>
    </source>
</evidence>
<accession>A0ABQ9M9Z4</accession>
<dbReference type="PANTHER" id="PTHR48013">
    <property type="entry name" value="DUAL SPECIFICITY MITOGEN-ACTIVATED PROTEIN KINASE KINASE 5-RELATED"/>
    <property type="match status" value="1"/>
</dbReference>
<sequence length="324" mass="36116">MVLARQKLQRNLQLLLPALQIGRCSPIPCFPKPVSNITIQGVGDFYDLEKLCVLGHGNHGIVYKVLHKPSSATYALKIVQDDITNSSASHETEILACTDSPFVVKCHGIFEPRAGEKAILMEHMDAGTLDTVLRANGPFHETLIAHIAYQALNGLSYLHACSIVHLDIKPSNLLVSKDMKVKIGDFGVSRIVDSGMTSHDNLGSQGTYAYMSPERLDSQTFGSMYIYAGDVWSLGVTLWELYVGYFPFFPAGKRPSWMEVAMVICFGEFPSFPKQASQEFRSFLKCCLEREPSKRWTVSQLLSHPFVRMQGEPNRLLPFAQISL</sequence>
<keyword evidence="4" id="KW-0418">Kinase</keyword>
<dbReference type="Gene3D" id="3.30.200.20">
    <property type="entry name" value="Phosphorylase Kinase, domain 1"/>
    <property type="match status" value="1"/>
</dbReference>
<evidence type="ECO:0000313" key="15">
    <source>
        <dbReference type="Proteomes" id="UP001174677"/>
    </source>
</evidence>
<evidence type="ECO:0000256" key="3">
    <source>
        <dbReference type="ARBA" id="ARBA00022741"/>
    </source>
</evidence>
<feature type="domain" description="Protein kinase" evidence="13">
    <location>
        <begin position="48"/>
        <end position="307"/>
    </location>
</feature>
<keyword evidence="3 11" id="KW-0547">Nucleotide-binding</keyword>
<dbReference type="PROSITE" id="PS50011">
    <property type="entry name" value="PROTEIN_KINASE_DOM"/>
    <property type="match status" value="1"/>
</dbReference>
<dbReference type="InterPro" id="IPR000719">
    <property type="entry name" value="Prot_kinase_dom"/>
</dbReference>
<comment type="catalytic activity">
    <reaction evidence="8">
        <text>L-seryl-[protein] + ATP = O-phospho-L-seryl-[protein] + ADP + H(+)</text>
        <dbReference type="Rhea" id="RHEA:17989"/>
        <dbReference type="Rhea" id="RHEA-COMP:9863"/>
        <dbReference type="Rhea" id="RHEA-COMP:11604"/>
        <dbReference type="ChEBI" id="CHEBI:15378"/>
        <dbReference type="ChEBI" id="CHEBI:29999"/>
        <dbReference type="ChEBI" id="CHEBI:30616"/>
        <dbReference type="ChEBI" id="CHEBI:83421"/>
        <dbReference type="ChEBI" id="CHEBI:456216"/>
        <dbReference type="EC" id="2.7.12.2"/>
    </reaction>
</comment>
<protein>
    <recommendedName>
        <fullName evidence="7">mitogen-activated protein kinase kinase</fullName>
        <ecNumber evidence="7">2.7.12.2</ecNumber>
    </recommendedName>
</protein>
<evidence type="ECO:0000256" key="5">
    <source>
        <dbReference type="ARBA" id="ARBA00022840"/>
    </source>
</evidence>
<dbReference type="Pfam" id="PF00069">
    <property type="entry name" value="Pkinase"/>
    <property type="match status" value="1"/>
</dbReference>
<comment type="catalytic activity">
    <reaction evidence="9">
        <text>L-threonyl-[protein] + ATP = O-phospho-L-threonyl-[protein] + ADP + H(+)</text>
        <dbReference type="Rhea" id="RHEA:46608"/>
        <dbReference type="Rhea" id="RHEA-COMP:11060"/>
        <dbReference type="Rhea" id="RHEA-COMP:11605"/>
        <dbReference type="ChEBI" id="CHEBI:15378"/>
        <dbReference type="ChEBI" id="CHEBI:30013"/>
        <dbReference type="ChEBI" id="CHEBI:30616"/>
        <dbReference type="ChEBI" id="CHEBI:61977"/>
        <dbReference type="ChEBI" id="CHEBI:456216"/>
        <dbReference type="EC" id="2.7.12.2"/>
    </reaction>
</comment>
<evidence type="ECO:0000256" key="7">
    <source>
        <dbReference type="ARBA" id="ARBA00038999"/>
    </source>
</evidence>
<dbReference type="PROSITE" id="PS00108">
    <property type="entry name" value="PROTEIN_KINASE_ST"/>
    <property type="match status" value="1"/>
</dbReference>
<dbReference type="PRINTS" id="PR00109">
    <property type="entry name" value="TYRKINASE"/>
</dbReference>
<dbReference type="EMBL" id="JARPOI010000007">
    <property type="protein sequence ID" value="KAJ9176292.1"/>
    <property type="molecule type" value="Genomic_DNA"/>
</dbReference>
<proteinExistence type="inferred from homology"/>
<dbReference type="SMART" id="SM00220">
    <property type="entry name" value="S_TKc"/>
    <property type="match status" value="1"/>
</dbReference>
<keyword evidence="15" id="KW-1185">Reference proteome</keyword>
<evidence type="ECO:0000259" key="13">
    <source>
        <dbReference type="PROSITE" id="PS50011"/>
    </source>
</evidence>
<dbReference type="Proteomes" id="UP001174677">
    <property type="component" value="Chromosome 7"/>
</dbReference>
<evidence type="ECO:0000256" key="6">
    <source>
        <dbReference type="ARBA" id="ARBA00038035"/>
    </source>
</evidence>
<keyword evidence="1 12" id="KW-0723">Serine/threonine-protein kinase</keyword>
<comment type="similarity">
    <text evidence="6">Belongs to the protein kinase superfamily. STE Ser/Thr protein kinase family. MAP kinase kinase subfamily.</text>
</comment>
<evidence type="ECO:0000313" key="14">
    <source>
        <dbReference type="EMBL" id="KAJ9176292.1"/>
    </source>
</evidence>
<name>A0ABQ9M9Z4_HEVBR</name>
<evidence type="ECO:0000256" key="8">
    <source>
        <dbReference type="ARBA" id="ARBA00049014"/>
    </source>
</evidence>
<comment type="catalytic activity">
    <reaction evidence="10">
        <text>L-tyrosyl-[protein] + ATP = O-phospho-L-tyrosyl-[protein] + ADP + H(+)</text>
        <dbReference type="Rhea" id="RHEA:10596"/>
        <dbReference type="Rhea" id="RHEA-COMP:10136"/>
        <dbReference type="Rhea" id="RHEA-COMP:20101"/>
        <dbReference type="ChEBI" id="CHEBI:15378"/>
        <dbReference type="ChEBI" id="CHEBI:30616"/>
        <dbReference type="ChEBI" id="CHEBI:46858"/>
        <dbReference type="ChEBI" id="CHEBI:61978"/>
        <dbReference type="ChEBI" id="CHEBI:456216"/>
        <dbReference type="EC" id="2.7.12.2"/>
    </reaction>
</comment>
<organism evidence="14 15">
    <name type="scientific">Hevea brasiliensis</name>
    <name type="common">Para rubber tree</name>
    <name type="synonym">Siphonia brasiliensis</name>
    <dbReference type="NCBI Taxonomy" id="3981"/>
    <lineage>
        <taxon>Eukaryota</taxon>
        <taxon>Viridiplantae</taxon>
        <taxon>Streptophyta</taxon>
        <taxon>Embryophyta</taxon>
        <taxon>Tracheophyta</taxon>
        <taxon>Spermatophyta</taxon>
        <taxon>Magnoliopsida</taxon>
        <taxon>eudicotyledons</taxon>
        <taxon>Gunneridae</taxon>
        <taxon>Pentapetalae</taxon>
        <taxon>rosids</taxon>
        <taxon>fabids</taxon>
        <taxon>Malpighiales</taxon>
        <taxon>Euphorbiaceae</taxon>
        <taxon>Crotonoideae</taxon>
        <taxon>Micrandreae</taxon>
        <taxon>Hevea</taxon>
    </lineage>
</organism>
<dbReference type="PROSITE" id="PS00107">
    <property type="entry name" value="PROTEIN_KINASE_ATP"/>
    <property type="match status" value="1"/>
</dbReference>
<dbReference type="InterPro" id="IPR008271">
    <property type="entry name" value="Ser/Thr_kinase_AS"/>
</dbReference>
<dbReference type="InterPro" id="IPR011009">
    <property type="entry name" value="Kinase-like_dom_sf"/>
</dbReference>
<evidence type="ECO:0000256" key="10">
    <source>
        <dbReference type="ARBA" id="ARBA00051693"/>
    </source>
</evidence>
<gene>
    <name evidence="14" type="ORF">P3X46_011623</name>
</gene>